<reference evidence="1" key="1">
    <citation type="submission" date="2023-02" db="EMBL/GenBank/DDBJ databases">
        <title>Genome of toxic invasive species Heracleum sosnowskyi carries increased number of genes despite the absence of recent whole-genome duplications.</title>
        <authorList>
            <person name="Schelkunov M."/>
            <person name="Shtratnikova V."/>
            <person name="Makarenko M."/>
            <person name="Klepikova A."/>
            <person name="Omelchenko D."/>
            <person name="Novikova G."/>
            <person name="Obukhova E."/>
            <person name="Bogdanov V."/>
            <person name="Penin A."/>
            <person name="Logacheva M."/>
        </authorList>
    </citation>
    <scope>NUCLEOTIDE SEQUENCE</scope>
    <source>
        <strain evidence="1">Hsosn_3</strain>
        <tissue evidence="1">Leaf</tissue>
    </source>
</reference>
<name>A0AAD8IHH8_9APIA</name>
<comment type="caution">
    <text evidence="1">The sequence shown here is derived from an EMBL/GenBank/DDBJ whole genome shotgun (WGS) entry which is preliminary data.</text>
</comment>
<proteinExistence type="predicted"/>
<dbReference type="Proteomes" id="UP001237642">
    <property type="component" value="Unassembled WGS sequence"/>
</dbReference>
<evidence type="ECO:0000313" key="2">
    <source>
        <dbReference type="Proteomes" id="UP001237642"/>
    </source>
</evidence>
<organism evidence="1 2">
    <name type="scientific">Heracleum sosnowskyi</name>
    <dbReference type="NCBI Taxonomy" id="360622"/>
    <lineage>
        <taxon>Eukaryota</taxon>
        <taxon>Viridiplantae</taxon>
        <taxon>Streptophyta</taxon>
        <taxon>Embryophyta</taxon>
        <taxon>Tracheophyta</taxon>
        <taxon>Spermatophyta</taxon>
        <taxon>Magnoliopsida</taxon>
        <taxon>eudicotyledons</taxon>
        <taxon>Gunneridae</taxon>
        <taxon>Pentapetalae</taxon>
        <taxon>asterids</taxon>
        <taxon>campanulids</taxon>
        <taxon>Apiales</taxon>
        <taxon>Apiaceae</taxon>
        <taxon>Apioideae</taxon>
        <taxon>apioid superclade</taxon>
        <taxon>Tordylieae</taxon>
        <taxon>Tordyliinae</taxon>
        <taxon>Heracleum</taxon>
    </lineage>
</organism>
<gene>
    <name evidence="1" type="ORF">POM88_023003</name>
</gene>
<protein>
    <submittedName>
        <fullName evidence="1">Uncharacterized protein</fullName>
    </submittedName>
</protein>
<keyword evidence="2" id="KW-1185">Reference proteome</keyword>
<reference evidence="1" key="2">
    <citation type="submission" date="2023-05" db="EMBL/GenBank/DDBJ databases">
        <authorList>
            <person name="Schelkunov M.I."/>
        </authorList>
    </citation>
    <scope>NUCLEOTIDE SEQUENCE</scope>
    <source>
        <strain evidence="1">Hsosn_3</strain>
        <tissue evidence="1">Leaf</tissue>
    </source>
</reference>
<accession>A0AAD8IHH8</accession>
<dbReference type="AlphaFoldDB" id="A0AAD8IHH8"/>
<sequence>MIFLHAAKHIGNDINEEGSFSASSRTCVCYSVCVLQNPPMSSSFRHGQMHKVLKNPYGPMSEHRVLTEADDHHRRGDTNVRFPLSEHPLFTRGEENVHGCDSNVRVPPSQHPIFTQSNENEHPNIKGKYKRALAKSFSGRIPLSEHPMVKESLRKGTDFNADFNAKVQHLHSKGLSQTNRNNGLMEMKWLHGRHYSTLDDFDDSVYATIENSRIVGVDDSDDGMFSDDDMDPSSTDIEFDEEYYTKKRTVLAEYASLGAPSFKCEFCQAYMWKEERVNKNITRGRPLFSICCRKGQTPDNTGNKWQKCTMKDFYSYKFQVRHNEGMTPRLGEEIFFLVFVLE</sequence>
<evidence type="ECO:0000313" key="1">
    <source>
        <dbReference type="EMBL" id="KAK1385268.1"/>
    </source>
</evidence>
<dbReference type="EMBL" id="JAUIZM010000005">
    <property type="protein sequence ID" value="KAK1385268.1"/>
    <property type="molecule type" value="Genomic_DNA"/>
</dbReference>